<evidence type="ECO:0000259" key="1">
    <source>
        <dbReference type="PROSITE" id="PS51186"/>
    </source>
</evidence>
<dbReference type="InterPro" id="IPR000182">
    <property type="entry name" value="GNAT_dom"/>
</dbReference>
<accession>A0ABW4YG30</accession>
<sequence length="158" mass="17911">MVIVEFEEADTEEIVSLFYETVHSVNAKGYSQIELNAWAPLEEKTAKLAAWKVSLGRNLSYVAKVDNQVVGFSDMTHSGYLDRLYVHHCYQGQGIATALVDRLENEAKKINLLEIATDASITAKQFFERRGFMTTCPQTVERKGVKLINYKMIKKLDS</sequence>
<evidence type="ECO:0000313" key="2">
    <source>
        <dbReference type="EMBL" id="MFD2114638.1"/>
    </source>
</evidence>
<dbReference type="GO" id="GO:0016746">
    <property type="term" value="F:acyltransferase activity"/>
    <property type="evidence" value="ECO:0007669"/>
    <property type="project" value="UniProtKB-KW"/>
</dbReference>
<gene>
    <name evidence="2" type="ORF">ACFSJH_02605</name>
</gene>
<reference evidence="3" key="1">
    <citation type="journal article" date="2019" name="Int. J. Syst. Evol. Microbiol.">
        <title>The Global Catalogue of Microorganisms (GCM) 10K type strain sequencing project: providing services to taxonomists for standard genome sequencing and annotation.</title>
        <authorList>
            <consortium name="The Broad Institute Genomics Platform"/>
            <consortium name="The Broad Institute Genome Sequencing Center for Infectious Disease"/>
            <person name="Wu L."/>
            <person name="Ma J."/>
        </authorList>
    </citation>
    <scope>NUCLEOTIDE SEQUENCE [LARGE SCALE GENOMIC DNA]</scope>
    <source>
        <strain evidence="3">GH52</strain>
    </source>
</reference>
<feature type="domain" description="N-acetyltransferase" evidence="1">
    <location>
        <begin position="1"/>
        <end position="157"/>
    </location>
</feature>
<proteinExistence type="predicted"/>
<dbReference type="PROSITE" id="PS51186">
    <property type="entry name" value="GNAT"/>
    <property type="match status" value="1"/>
</dbReference>
<dbReference type="SUPFAM" id="SSF55729">
    <property type="entry name" value="Acyl-CoA N-acyltransferases (Nat)"/>
    <property type="match status" value="1"/>
</dbReference>
<protein>
    <submittedName>
        <fullName evidence="2">GNAT family N-acetyltransferase</fullName>
        <ecNumber evidence="2">2.3.1.-</ecNumber>
    </submittedName>
</protein>
<keyword evidence="3" id="KW-1185">Reference proteome</keyword>
<dbReference type="InterPro" id="IPR052564">
    <property type="entry name" value="N-acetyltrans/Recomb-assoc"/>
</dbReference>
<keyword evidence="2" id="KW-0808">Transferase</keyword>
<keyword evidence="2" id="KW-0012">Acyltransferase</keyword>
<dbReference type="CDD" id="cd04301">
    <property type="entry name" value="NAT_SF"/>
    <property type="match status" value="1"/>
</dbReference>
<dbReference type="Proteomes" id="UP001597362">
    <property type="component" value="Unassembled WGS sequence"/>
</dbReference>
<organism evidence="2 3">
    <name type="scientific">Paenibacillus yanchengensis</name>
    <dbReference type="NCBI Taxonomy" id="2035833"/>
    <lineage>
        <taxon>Bacteria</taxon>
        <taxon>Bacillati</taxon>
        <taxon>Bacillota</taxon>
        <taxon>Bacilli</taxon>
        <taxon>Bacillales</taxon>
        <taxon>Paenibacillaceae</taxon>
        <taxon>Paenibacillus</taxon>
    </lineage>
</organism>
<dbReference type="PANTHER" id="PTHR43451:SF1">
    <property type="entry name" value="ACETYLTRANSFERASE"/>
    <property type="match status" value="1"/>
</dbReference>
<dbReference type="EMBL" id="JBHUHO010000007">
    <property type="protein sequence ID" value="MFD2114638.1"/>
    <property type="molecule type" value="Genomic_DNA"/>
</dbReference>
<name>A0ABW4YG30_9BACL</name>
<evidence type="ECO:0000313" key="3">
    <source>
        <dbReference type="Proteomes" id="UP001597362"/>
    </source>
</evidence>
<dbReference type="Pfam" id="PF13673">
    <property type="entry name" value="Acetyltransf_10"/>
    <property type="match status" value="1"/>
</dbReference>
<dbReference type="EC" id="2.3.1.-" evidence="2"/>
<dbReference type="PANTHER" id="PTHR43451">
    <property type="entry name" value="ACETYLTRANSFERASE (GNAT) FAMILY PROTEIN"/>
    <property type="match status" value="1"/>
</dbReference>
<comment type="caution">
    <text evidence="2">The sequence shown here is derived from an EMBL/GenBank/DDBJ whole genome shotgun (WGS) entry which is preliminary data.</text>
</comment>
<dbReference type="InterPro" id="IPR016181">
    <property type="entry name" value="Acyl_CoA_acyltransferase"/>
</dbReference>
<dbReference type="Gene3D" id="3.40.630.30">
    <property type="match status" value="1"/>
</dbReference>
<dbReference type="RefSeq" id="WP_377769653.1">
    <property type="nucleotide sequence ID" value="NZ_JBHUHO010000007.1"/>
</dbReference>